<accession>A0A261Y8F1</accession>
<dbReference type="OrthoDB" id="2373613at2759"/>
<dbReference type="Pfam" id="PF07103">
    <property type="entry name" value="DUF1365"/>
    <property type="match status" value="1"/>
</dbReference>
<comment type="caution">
    <text evidence="2">The sequence shown here is derived from an EMBL/GenBank/DDBJ whole genome shotgun (WGS) entry which is preliminary data.</text>
</comment>
<evidence type="ECO:0000256" key="1">
    <source>
        <dbReference type="SAM" id="MobiDB-lite"/>
    </source>
</evidence>
<dbReference type="EMBL" id="MVBO01000002">
    <property type="protein sequence ID" value="OZJ06744.1"/>
    <property type="molecule type" value="Genomic_DNA"/>
</dbReference>
<gene>
    <name evidence="2" type="ORF">BZG36_00283</name>
</gene>
<dbReference type="PANTHER" id="PTHR33973:SF4">
    <property type="entry name" value="OS07G0153300 PROTEIN"/>
    <property type="match status" value="1"/>
</dbReference>
<feature type="compositionally biased region" description="Low complexity" evidence="1">
    <location>
        <begin position="29"/>
        <end position="39"/>
    </location>
</feature>
<feature type="region of interest" description="Disordered" evidence="1">
    <location>
        <begin position="677"/>
        <end position="697"/>
    </location>
</feature>
<evidence type="ECO:0000313" key="3">
    <source>
        <dbReference type="Proteomes" id="UP000242875"/>
    </source>
</evidence>
<dbReference type="Proteomes" id="UP000242875">
    <property type="component" value="Unassembled WGS sequence"/>
</dbReference>
<feature type="region of interest" description="Disordered" evidence="1">
    <location>
        <begin position="29"/>
        <end position="53"/>
    </location>
</feature>
<sequence>MFSIAPLVSDVAALTLFVYLCHVSFSVLPSSSRSPADSVAKQANTSRKTARSKRVREAEQRSWLFCCWTYHTRFHPVRHSFRYPVFYVGVDLDDLENGRCIKITATQEVKTSPFNAIKGFLFGYDSTAIVSLRSCDYLGQVQEDKTGLSGVSIKEKLMHHLRVRGVKHHLIDRVLLVTTPRLLGYGFNPVSYYYCYSSSRELVCIVLEVNNTFGEKHLYVLDYNDEGTMEQRARSGYTKAHLIPRKFHVSPFNDRSGAYTIYTADLFPTHDGNDRPILNTRIIIQSNPDPQLRRPSGYPLSDKKFMAEVHGEGIPLTATRLLMTIFRYAGSVFLTMPRIMKEAAVLAYRKHLDIYPRPEPIFDQRQDTVSVKSATSFERYAMSLVSAWIEACLVLSPNETGVSIHLPDANDTILSVGEQSSAIHVHLSNYAFFSNLLLFDDIWDGLLAGYEQGAWWTDAETDSKDLKRLLHLLLGSPSLGAVKPVRTHWLVTIARRMHSHTVAGVQDQLMRRASSVLNQLFPNTTHTSPITLYRSLRGRDWSPRQASNDPLTFTSYILPQLPPIMTTLSRAKEKPAHPIDSLIFDDVVFRTRLGATSIKYGLNIFTEALSQRMEAAVFGLIAQFASHRGPFEGQLRIWSAIHKIVTQEGTSGLLYPRQTDLKDQLEYNVTVSMDKTQDTGERLATPFTDEGEPKDSQDMYVTQSQNRVARFLTTWRDVGHVVDRHS</sequence>
<proteinExistence type="predicted"/>
<keyword evidence="3" id="KW-1185">Reference proteome</keyword>
<evidence type="ECO:0000313" key="2">
    <source>
        <dbReference type="EMBL" id="OZJ06744.1"/>
    </source>
</evidence>
<dbReference type="AlphaFoldDB" id="A0A261Y8F1"/>
<organism evidence="2 3">
    <name type="scientific">Bifiguratus adelaidae</name>
    <dbReference type="NCBI Taxonomy" id="1938954"/>
    <lineage>
        <taxon>Eukaryota</taxon>
        <taxon>Fungi</taxon>
        <taxon>Fungi incertae sedis</taxon>
        <taxon>Mucoromycota</taxon>
        <taxon>Mucoromycotina</taxon>
        <taxon>Endogonomycetes</taxon>
        <taxon>Endogonales</taxon>
        <taxon>Endogonales incertae sedis</taxon>
        <taxon>Bifiguratus</taxon>
    </lineage>
</organism>
<dbReference type="InterPro" id="IPR010775">
    <property type="entry name" value="DUF1365"/>
</dbReference>
<name>A0A261Y8F1_9FUNG</name>
<protein>
    <submittedName>
        <fullName evidence="2">Uncharacterized protein</fullName>
    </submittedName>
</protein>
<reference evidence="2 3" key="1">
    <citation type="journal article" date="2017" name="Mycologia">
        <title>Bifiguratus adelaidae, gen. et sp. nov., a new member of Mucoromycotina in endophytic and soil-dwelling habitats.</title>
        <authorList>
            <person name="Torres-Cruz T.J."/>
            <person name="Billingsley Tobias T.L."/>
            <person name="Almatruk M."/>
            <person name="Hesse C."/>
            <person name="Kuske C.R."/>
            <person name="Desiro A."/>
            <person name="Benucci G.M."/>
            <person name="Bonito G."/>
            <person name="Stajich J.E."/>
            <person name="Dunlap C."/>
            <person name="Arnold A.E."/>
            <person name="Porras-Alfaro A."/>
        </authorList>
    </citation>
    <scope>NUCLEOTIDE SEQUENCE [LARGE SCALE GENOMIC DNA]</scope>
    <source>
        <strain evidence="2 3">AZ0501</strain>
    </source>
</reference>
<dbReference type="PANTHER" id="PTHR33973">
    <property type="entry name" value="OS07G0153300 PROTEIN"/>
    <property type="match status" value="1"/>
</dbReference>